<comment type="caution">
    <text evidence="1">The sequence shown here is derived from an EMBL/GenBank/DDBJ whole genome shotgun (WGS) entry which is preliminary data.</text>
</comment>
<feature type="non-terminal residue" evidence="1">
    <location>
        <position position="285"/>
    </location>
</feature>
<evidence type="ECO:0000313" key="2">
    <source>
        <dbReference type="Proteomes" id="UP001152795"/>
    </source>
</evidence>
<reference evidence="1" key="1">
    <citation type="submission" date="2020-04" db="EMBL/GenBank/DDBJ databases">
        <authorList>
            <person name="Alioto T."/>
            <person name="Alioto T."/>
            <person name="Gomez Garrido J."/>
        </authorList>
    </citation>
    <scope>NUCLEOTIDE SEQUENCE</scope>
    <source>
        <strain evidence="1">A484AB</strain>
    </source>
</reference>
<dbReference type="AlphaFoldDB" id="A0A6S7KDD4"/>
<feature type="non-terminal residue" evidence="1">
    <location>
        <position position="1"/>
    </location>
</feature>
<gene>
    <name evidence="1" type="ORF">PACLA_8A076717</name>
</gene>
<dbReference type="Proteomes" id="UP001152795">
    <property type="component" value="Unassembled WGS sequence"/>
</dbReference>
<keyword evidence="2" id="KW-1185">Reference proteome</keyword>
<dbReference type="EMBL" id="CACRXK020013665">
    <property type="protein sequence ID" value="CAB4025542.1"/>
    <property type="molecule type" value="Genomic_DNA"/>
</dbReference>
<name>A0A6S7KDD4_PARCT</name>
<organism evidence="1 2">
    <name type="scientific">Paramuricea clavata</name>
    <name type="common">Red gorgonian</name>
    <name type="synonym">Violescent sea-whip</name>
    <dbReference type="NCBI Taxonomy" id="317549"/>
    <lineage>
        <taxon>Eukaryota</taxon>
        <taxon>Metazoa</taxon>
        <taxon>Cnidaria</taxon>
        <taxon>Anthozoa</taxon>
        <taxon>Octocorallia</taxon>
        <taxon>Malacalcyonacea</taxon>
        <taxon>Plexauridae</taxon>
        <taxon>Paramuricea</taxon>
    </lineage>
</organism>
<evidence type="ECO:0000313" key="1">
    <source>
        <dbReference type="EMBL" id="CAB4025542.1"/>
    </source>
</evidence>
<proteinExistence type="predicted"/>
<protein>
    <submittedName>
        <fullName evidence="1">Uncharacterized protein</fullName>
    </submittedName>
</protein>
<accession>A0A6S7KDD4</accession>
<sequence length="285" mass="32369">LKTSNAAPWLTGCGSLRPAGSELPTFEMSSLLLPIHTSLINLNEMDHAGDMTEANILDRYTVVRLLATAAFLCDTCIEKLNSSRGRVVERAVQNSTHRWKSKVPASLIQISPRVTVTDSFILLVHQGNFVRGRFAVRPTLQIPSKDLQGSFLNCKIYLVIKVELTISASERLRYPGSGLRGFDFRYPPKPAAEETLTQADHGGFDNIHLAYGLNESSLALFRSYFKDRKNRVRLKEATSAWEVSYEWMSARLKLWTVLWNIFQNDLSYNIESELHMYADDNQFYE</sequence>